<keyword evidence="1" id="KW-0433">Leucine-rich repeat</keyword>
<evidence type="ECO:0000256" key="3">
    <source>
        <dbReference type="SAM" id="MobiDB-lite"/>
    </source>
</evidence>
<dbReference type="InterPro" id="IPR050216">
    <property type="entry name" value="LRR_domain-containing"/>
</dbReference>
<dbReference type="PANTHER" id="PTHR48051:SF1">
    <property type="entry name" value="RAS SUPPRESSOR PROTEIN 1"/>
    <property type="match status" value="1"/>
</dbReference>
<dbReference type="SMART" id="SM00369">
    <property type="entry name" value="LRR_TYP"/>
    <property type="match status" value="2"/>
</dbReference>
<feature type="region of interest" description="Disordered" evidence="3">
    <location>
        <begin position="1"/>
        <end position="123"/>
    </location>
</feature>
<name>A0A2J6T3S6_9HELO</name>
<evidence type="ECO:0000256" key="1">
    <source>
        <dbReference type="ARBA" id="ARBA00022614"/>
    </source>
</evidence>
<dbReference type="AlphaFoldDB" id="A0A2J6T3S6"/>
<organism evidence="4 5">
    <name type="scientific">Hyaloscypha bicolor E</name>
    <dbReference type="NCBI Taxonomy" id="1095630"/>
    <lineage>
        <taxon>Eukaryota</taxon>
        <taxon>Fungi</taxon>
        <taxon>Dikarya</taxon>
        <taxon>Ascomycota</taxon>
        <taxon>Pezizomycotina</taxon>
        <taxon>Leotiomycetes</taxon>
        <taxon>Helotiales</taxon>
        <taxon>Hyaloscyphaceae</taxon>
        <taxon>Hyaloscypha</taxon>
        <taxon>Hyaloscypha bicolor</taxon>
    </lineage>
</organism>
<evidence type="ECO:0000313" key="4">
    <source>
        <dbReference type="EMBL" id="PMD57684.1"/>
    </source>
</evidence>
<dbReference type="OrthoDB" id="1517790at2759"/>
<dbReference type="Gene3D" id="3.80.10.10">
    <property type="entry name" value="Ribonuclease Inhibitor"/>
    <property type="match status" value="1"/>
</dbReference>
<dbReference type="SUPFAM" id="SSF52058">
    <property type="entry name" value="L domain-like"/>
    <property type="match status" value="1"/>
</dbReference>
<dbReference type="Pfam" id="PF12799">
    <property type="entry name" value="LRR_4"/>
    <property type="match status" value="1"/>
</dbReference>
<dbReference type="STRING" id="1095630.A0A2J6T3S6"/>
<accession>A0A2J6T3S6</accession>
<feature type="compositionally biased region" description="Acidic residues" evidence="3">
    <location>
        <begin position="107"/>
        <end position="117"/>
    </location>
</feature>
<gene>
    <name evidence="4" type="ORF">K444DRAFT_615083</name>
</gene>
<keyword evidence="5" id="KW-1185">Reference proteome</keyword>
<reference evidence="4 5" key="1">
    <citation type="submission" date="2016-04" db="EMBL/GenBank/DDBJ databases">
        <title>A degradative enzymes factory behind the ericoid mycorrhizal symbiosis.</title>
        <authorList>
            <consortium name="DOE Joint Genome Institute"/>
            <person name="Martino E."/>
            <person name="Morin E."/>
            <person name="Grelet G."/>
            <person name="Kuo A."/>
            <person name="Kohler A."/>
            <person name="Daghino S."/>
            <person name="Barry K."/>
            <person name="Choi C."/>
            <person name="Cichocki N."/>
            <person name="Clum A."/>
            <person name="Copeland A."/>
            <person name="Hainaut M."/>
            <person name="Haridas S."/>
            <person name="Labutti K."/>
            <person name="Lindquist E."/>
            <person name="Lipzen A."/>
            <person name="Khouja H.-R."/>
            <person name="Murat C."/>
            <person name="Ohm R."/>
            <person name="Olson A."/>
            <person name="Spatafora J."/>
            <person name="Veneault-Fourrey C."/>
            <person name="Henrissat B."/>
            <person name="Grigoriev I."/>
            <person name="Martin F."/>
            <person name="Perotto S."/>
        </authorList>
    </citation>
    <scope>NUCLEOTIDE SEQUENCE [LARGE SCALE GENOMIC DNA]</scope>
    <source>
        <strain evidence="4 5">E</strain>
    </source>
</reference>
<dbReference type="GO" id="GO:0005737">
    <property type="term" value="C:cytoplasm"/>
    <property type="evidence" value="ECO:0007669"/>
    <property type="project" value="TreeGrafter"/>
</dbReference>
<evidence type="ECO:0008006" key="6">
    <source>
        <dbReference type="Google" id="ProtNLM"/>
    </source>
</evidence>
<proteinExistence type="predicted"/>
<dbReference type="PROSITE" id="PS51450">
    <property type="entry name" value="LRR"/>
    <property type="match status" value="1"/>
</dbReference>
<dbReference type="InterPro" id="IPR003591">
    <property type="entry name" value="Leu-rich_rpt_typical-subtyp"/>
</dbReference>
<dbReference type="InterPro" id="IPR025875">
    <property type="entry name" value="Leu-rich_rpt_4"/>
</dbReference>
<keyword evidence="2" id="KW-0677">Repeat</keyword>
<dbReference type="InterPro" id="IPR032675">
    <property type="entry name" value="LRR_dom_sf"/>
</dbReference>
<protein>
    <recommendedName>
        <fullName evidence="6">L domain-like protein</fullName>
    </recommendedName>
</protein>
<dbReference type="InterPro" id="IPR001611">
    <property type="entry name" value="Leu-rich_rpt"/>
</dbReference>
<dbReference type="GeneID" id="36588729"/>
<dbReference type="EMBL" id="KZ613846">
    <property type="protein sequence ID" value="PMD57684.1"/>
    <property type="molecule type" value="Genomic_DNA"/>
</dbReference>
<dbReference type="PANTHER" id="PTHR48051">
    <property type="match status" value="1"/>
</dbReference>
<evidence type="ECO:0000256" key="2">
    <source>
        <dbReference type="ARBA" id="ARBA00022737"/>
    </source>
</evidence>
<sequence>MADDLPLPRLAWNPTTESFSKNPPRKRVRPSSPPISSDPPIFSSDDDPSADNYSTQARRKKKFRGPWYRQRPASDEGSQDSNEHDQKKRRKFERQFDSGVFMGSDGTDMDESMEEFESGPASLPLRQSRVTRQSEKAAPTPEELARGQIQRCLEEGDESIDLSSRGLTTLSNATIRPLATFTRVPPVTEGVFTRLEPKLKIFLASNQLTTLPGELFNLDRLTVLSLRGNQLRELPPSVGKLSNLKELNLSQNGLRYLPYEILELFSARSRLNSLHLHPNLFHEPQFPATEGEVKEEEVQYKIGLGNRTRANLRRGAICAVSPDQRRRSWHTQWRITFQARTEVRFLNIHGDLVKGPSLPANTEGSESSHNKIPVAEMSDSLEPPASDNGLSRAPSLLEAALAACAKTTQLPFLADFLPEDGPPSLRGLLADAAEKKESGGSKCTICARSFIIPRTEWIEWWEIAKVLEINSTASAASPLRQMENERDVLESMVPLMRRGCSWLCVPEKVTMPDEDPVAMDE</sequence>
<evidence type="ECO:0000313" key="5">
    <source>
        <dbReference type="Proteomes" id="UP000235371"/>
    </source>
</evidence>
<dbReference type="Proteomes" id="UP000235371">
    <property type="component" value="Unassembled WGS sequence"/>
</dbReference>
<dbReference type="RefSeq" id="XP_024734588.1">
    <property type="nucleotide sequence ID" value="XM_024880652.1"/>
</dbReference>
<dbReference type="InParanoid" id="A0A2J6T3S6"/>